<sequence>MADIDAIQRLIADAGEHQNDVERLIALHTPDVSIVNFVGRRLLGRDSMEKVMRVAVASPLAKILTTVDVLHIRFVRADVAVVACVKHVSDERDPATVTGDDVQVHTTTGSLTYVLEKSGTPGTGWRITHAQTTPVLG</sequence>
<dbReference type="AlphaFoldDB" id="A0A1Q4V7A9"/>
<dbReference type="EMBL" id="LFBV01000004">
    <property type="protein sequence ID" value="OKH93733.1"/>
    <property type="molecule type" value="Genomic_DNA"/>
</dbReference>
<keyword evidence="3" id="KW-1185">Reference proteome</keyword>
<dbReference type="InterPro" id="IPR037401">
    <property type="entry name" value="SnoaL-like"/>
</dbReference>
<accession>A0A1Q4V7A9</accession>
<evidence type="ECO:0000259" key="1">
    <source>
        <dbReference type="Pfam" id="PF13474"/>
    </source>
</evidence>
<dbReference type="STRING" id="1048205.AB852_17995"/>
<evidence type="ECO:0000313" key="2">
    <source>
        <dbReference type="EMBL" id="OKH93733.1"/>
    </source>
</evidence>
<gene>
    <name evidence="2" type="ORF">AB852_17995</name>
</gene>
<dbReference type="SUPFAM" id="SSF54427">
    <property type="entry name" value="NTF2-like"/>
    <property type="match status" value="1"/>
</dbReference>
<proteinExistence type="predicted"/>
<dbReference type="NCBIfam" id="TIGR02246">
    <property type="entry name" value="SgcJ/EcaC family oxidoreductase"/>
    <property type="match status" value="1"/>
</dbReference>
<dbReference type="Pfam" id="PF13474">
    <property type="entry name" value="SnoaL_3"/>
    <property type="match status" value="1"/>
</dbReference>
<dbReference type="InterPro" id="IPR032710">
    <property type="entry name" value="NTF2-like_dom_sf"/>
</dbReference>
<name>A0A1Q4V7A9_9ACTN</name>
<feature type="domain" description="SnoaL-like" evidence="1">
    <location>
        <begin position="17"/>
        <end position="131"/>
    </location>
</feature>
<comment type="caution">
    <text evidence="2">The sequence shown here is derived from an EMBL/GenBank/DDBJ whole genome shotgun (WGS) entry which is preliminary data.</text>
</comment>
<dbReference type="Gene3D" id="3.10.450.50">
    <property type="match status" value="1"/>
</dbReference>
<dbReference type="InterPro" id="IPR011944">
    <property type="entry name" value="Steroid_delta5-4_isomerase"/>
</dbReference>
<dbReference type="Proteomes" id="UP000186455">
    <property type="component" value="Unassembled WGS sequence"/>
</dbReference>
<protein>
    <recommendedName>
        <fullName evidence="1">SnoaL-like domain-containing protein</fullName>
    </recommendedName>
</protein>
<organism evidence="2 3">
    <name type="scientific">Streptomyces uncialis</name>
    <dbReference type="NCBI Taxonomy" id="1048205"/>
    <lineage>
        <taxon>Bacteria</taxon>
        <taxon>Bacillati</taxon>
        <taxon>Actinomycetota</taxon>
        <taxon>Actinomycetes</taxon>
        <taxon>Kitasatosporales</taxon>
        <taxon>Streptomycetaceae</taxon>
        <taxon>Streptomyces</taxon>
    </lineage>
</organism>
<reference evidence="2 3" key="1">
    <citation type="submission" date="2015-06" db="EMBL/GenBank/DDBJ databases">
        <title>Cloning and characterization of the uncialamcin biosynthetic gene cluster.</title>
        <authorList>
            <person name="Yan X."/>
            <person name="Huang T."/>
            <person name="Ge H."/>
            <person name="Shen B."/>
        </authorList>
    </citation>
    <scope>NUCLEOTIDE SEQUENCE [LARGE SCALE GENOMIC DNA]</scope>
    <source>
        <strain evidence="2 3">DCA2648</strain>
    </source>
</reference>
<evidence type="ECO:0000313" key="3">
    <source>
        <dbReference type="Proteomes" id="UP000186455"/>
    </source>
</evidence>